<evidence type="ECO:0000259" key="3">
    <source>
        <dbReference type="Pfam" id="PF01648"/>
    </source>
</evidence>
<dbReference type="Pfam" id="PF22624">
    <property type="entry name" value="AASDHPPT_N"/>
    <property type="match status" value="1"/>
</dbReference>
<protein>
    <submittedName>
        <fullName evidence="5">4'-phosphopantetheinyl transferase superfamily protein</fullName>
    </submittedName>
</protein>
<feature type="domain" description="4'-phosphopantetheinyl transferase N-terminal" evidence="4">
    <location>
        <begin position="125"/>
        <end position="207"/>
    </location>
</feature>
<proteinExistence type="inferred from homology"/>
<dbReference type="Pfam" id="PF01648">
    <property type="entry name" value="ACPS"/>
    <property type="match status" value="1"/>
</dbReference>
<feature type="domain" description="4'-phosphopantetheinyl transferase" evidence="3">
    <location>
        <begin position="214"/>
        <end position="282"/>
    </location>
</feature>
<dbReference type="InterPro" id="IPR008278">
    <property type="entry name" value="4-PPantetheinyl_Trfase_dom"/>
</dbReference>
<keyword evidence="2 5" id="KW-0808">Transferase</keyword>
<dbReference type="PANTHER" id="PTHR12215:SF10">
    <property type="entry name" value="L-AMINOADIPATE-SEMIALDEHYDE DEHYDROGENASE-PHOSPHOPANTETHEINYL TRANSFERASE"/>
    <property type="match status" value="1"/>
</dbReference>
<keyword evidence="6" id="KW-1185">Reference proteome</keyword>
<dbReference type="GO" id="GO:0016740">
    <property type="term" value="F:transferase activity"/>
    <property type="evidence" value="ECO:0007669"/>
    <property type="project" value="UniProtKB-KW"/>
</dbReference>
<sequence length="303" mass="33812">MGNYDGPLSHGGARLKFQSAVRSNAHRNTVRNLPAAIRIEANRKQVVMAFRTGACEQSEWENSRSFDGRGYRKLECGARGAGTAPLSFLDKAVELRPGVITPVLEHDGLEVLAFMLHVEQDVIRELSACLNEEEHRRAAGLRLERDRRRFIVSRGQLRQVLASRLRISPSEIELEYGRLGKPHLSRRMPARDVRFSASRSGEVAVIALSIRQEVGVDIEAILPVPEADEIAALCLSTSEYESYAALDPEDRLEGFLQRWTRLEAVSKALGCGLGQPISWDERDWAVRSFVPQPGYVGSVVVRK</sequence>
<dbReference type="Gene3D" id="3.90.470.20">
    <property type="entry name" value="4'-phosphopantetheinyl transferase domain"/>
    <property type="match status" value="1"/>
</dbReference>
<evidence type="ECO:0000259" key="4">
    <source>
        <dbReference type="Pfam" id="PF22624"/>
    </source>
</evidence>
<dbReference type="InterPro" id="IPR050559">
    <property type="entry name" value="P-Pant_transferase_sf"/>
</dbReference>
<gene>
    <name evidence="5" type="ORF">QA636_02940</name>
</gene>
<evidence type="ECO:0000313" key="6">
    <source>
        <dbReference type="Proteomes" id="UP001221546"/>
    </source>
</evidence>
<dbReference type="EMBL" id="CP121646">
    <property type="protein sequence ID" value="WFU64534.1"/>
    <property type="molecule type" value="Genomic_DNA"/>
</dbReference>
<dbReference type="InterPro" id="IPR037143">
    <property type="entry name" value="4-PPantetheinyl_Trfase_dom_sf"/>
</dbReference>
<reference evidence="5 6" key="1">
    <citation type="submission" date="2023-04" db="EMBL/GenBank/DDBJ databases">
        <title>Australian commercial rhizobial inoculants.</title>
        <authorList>
            <person name="Kohlmeier M.G."/>
            <person name="O'Hara G.W."/>
            <person name="Colombi E."/>
            <person name="Ramsay J.P."/>
            <person name="Terpolilli J."/>
        </authorList>
    </citation>
    <scope>NUCLEOTIDE SEQUENCE [LARGE SCALE GENOMIC DNA]</scope>
    <source>
        <strain evidence="5 6">CB627</strain>
    </source>
</reference>
<dbReference type="SUPFAM" id="SSF56214">
    <property type="entry name" value="4'-phosphopantetheinyl transferase"/>
    <property type="match status" value="2"/>
</dbReference>
<dbReference type="InterPro" id="IPR055066">
    <property type="entry name" value="AASDHPPT_N"/>
</dbReference>
<dbReference type="RefSeq" id="WP_244559022.1">
    <property type="nucleotide sequence ID" value="NZ_CP121646.1"/>
</dbReference>
<evidence type="ECO:0000313" key="5">
    <source>
        <dbReference type="EMBL" id="WFU64534.1"/>
    </source>
</evidence>
<accession>A0ABY8JIF3</accession>
<organism evidence="5 6">
    <name type="scientific">Bradyrhizobium brasilense</name>
    <dbReference type="NCBI Taxonomy" id="1419277"/>
    <lineage>
        <taxon>Bacteria</taxon>
        <taxon>Pseudomonadati</taxon>
        <taxon>Pseudomonadota</taxon>
        <taxon>Alphaproteobacteria</taxon>
        <taxon>Hyphomicrobiales</taxon>
        <taxon>Nitrobacteraceae</taxon>
        <taxon>Bradyrhizobium</taxon>
    </lineage>
</organism>
<comment type="similarity">
    <text evidence="1">Belongs to the P-Pant transferase superfamily. Gsp/Sfp/HetI/AcpT family.</text>
</comment>
<dbReference type="PANTHER" id="PTHR12215">
    <property type="entry name" value="PHOSPHOPANTETHEINE TRANSFERASE"/>
    <property type="match status" value="1"/>
</dbReference>
<name>A0ABY8JIF3_9BRAD</name>
<evidence type="ECO:0000256" key="2">
    <source>
        <dbReference type="ARBA" id="ARBA00022679"/>
    </source>
</evidence>
<dbReference type="Proteomes" id="UP001221546">
    <property type="component" value="Chromosome"/>
</dbReference>
<evidence type="ECO:0000256" key="1">
    <source>
        <dbReference type="ARBA" id="ARBA00010990"/>
    </source>
</evidence>